<protein>
    <submittedName>
        <fullName evidence="2">Uncharacterized protein</fullName>
    </submittedName>
</protein>
<organism evidence="2 3">
    <name type="scientific">Rhodocista pekingensis</name>
    <dbReference type="NCBI Taxonomy" id="201185"/>
    <lineage>
        <taxon>Bacteria</taxon>
        <taxon>Pseudomonadati</taxon>
        <taxon>Pseudomonadota</taxon>
        <taxon>Alphaproteobacteria</taxon>
        <taxon>Rhodospirillales</taxon>
        <taxon>Azospirillaceae</taxon>
        <taxon>Rhodocista</taxon>
    </lineage>
</organism>
<evidence type="ECO:0000313" key="3">
    <source>
        <dbReference type="Proteomes" id="UP001596456"/>
    </source>
</evidence>
<proteinExistence type="predicted"/>
<accession>A0ABW2KUD8</accession>
<dbReference type="EMBL" id="JBHTCM010000007">
    <property type="protein sequence ID" value="MFC7332833.1"/>
    <property type="molecule type" value="Genomic_DNA"/>
</dbReference>
<evidence type="ECO:0000313" key="2">
    <source>
        <dbReference type="EMBL" id="MFC7332833.1"/>
    </source>
</evidence>
<feature type="region of interest" description="Disordered" evidence="1">
    <location>
        <begin position="51"/>
        <end position="73"/>
    </location>
</feature>
<dbReference type="RefSeq" id="WP_377357527.1">
    <property type="nucleotide sequence ID" value="NZ_JBHTCM010000007.1"/>
</dbReference>
<dbReference type="Proteomes" id="UP001596456">
    <property type="component" value="Unassembled WGS sequence"/>
</dbReference>
<gene>
    <name evidence="2" type="ORF">ACFQPS_06630</name>
</gene>
<evidence type="ECO:0000256" key="1">
    <source>
        <dbReference type="SAM" id="MobiDB-lite"/>
    </source>
</evidence>
<keyword evidence="3" id="KW-1185">Reference proteome</keyword>
<comment type="caution">
    <text evidence="2">The sequence shown here is derived from an EMBL/GenBank/DDBJ whole genome shotgun (WGS) entry which is preliminary data.</text>
</comment>
<sequence length="73" mass="7249">MHKRTCATQADWATAETGAGLLSGAAAPAGALGALLEGVLLGLMRNAWHPDPRGGGDTAGCRPIGWDGPGHCG</sequence>
<name>A0ABW2KUD8_9PROT</name>
<reference evidence="3" key="1">
    <citation type="journal article" date="2019" name="Int. J. Syst. Evol. Microbiol.">
        <title>The Global Catalogue of Microorganisms (GCM) 10K type strain sequencing project: providing services to taxonomists for standard genome sequencing and annotation.</title>
        <authorList>
            <consortium name="The Broad Institute Genomics Platform"/>
            <consortium name="The Broad Institute Genome Sequencing Center for Infectious Disease"/>
            <person name="Wu L."/>
            <person name="Ma J."/>
        </authorList>
    </citation>
    <scope>NUCLEOTIDE SEQUENCE [LARGE SCALE GENOMIC DNA]</scope>
    <source>
        <strain evidence="3">CGMCC 1.16275</strain>
    </source>
</reference>